<organism evidence="1 2">
    <name type="scientific">Albidovulum salinarum</name>
    <dbReference type="NCBI Taxonomy" id="2984153"/>
    <lineage>
        <taxon>Bacteria</taxon>
        <taxon>Pseudomonadati</taxon>
        <taxon>Pseudomonadota</taxon>
        <taxon>Alphaproteobacteria</taxon>
        <taxon>Rhodobacterales</taxon>
        <taxon>Paracoccaceae</taxon>
        <taxon>Albidovulum</taxon>
    </lineage>
</organism>
<sequence>MMVGFFLRRFVTFALCGGAFWLGMKTDRLMVPEPAAAAVAAACPEAADGN</sequence>
<dbReference type="EMBL" id="JAOVQO010000006">
    <property type="protein sequence ID" value="MCU9847879.1"/>
    <property type="molecule type" value="Genomic_DNA"/>
</dbReference>
<comment type="caution">
    <text evidence="1">The sequence shown here is derived from an EMBL/GenBank/DDBJ whole genome shotgun (WGS) entry which is preliminary data.</text>
</comment>
<protein>
    <submittedName>
        <fullName evidence="1">Uncharacterized protein</fullName>
    </submittedName>
</protein>
<accession>A0ABT2X2E3</accession>
<gene>
    <name evidence="1" type="ORF">OEZ60_07650</name>
</gene>
<proteinExistence type="predicted"/>
<dbReference type="Proteomes" id="UP001209535">
    <property type="component" value="Unassembled WGS sequence"/>
</dbReference>
<keyword evidence="2" id="KW-1185">Reference proteome</keyword>
<evidence type="ECO:0000313" key="2">
    <source>
        <dbReference type="Proteomes" id="UP001209535"/>
    </source>
</evidence>
<evidence type="ECO:0000313" key="1">
    <source>
        <dbReference type="EMBL" id="MCU9847879.1"/>
    </source>
</evidence>
<reference evidence="1 2" key="1">
    <citation type="submission" date="2022-10" db="EMBL/GenBank/DDBJ databases">
        <title>Defluviimonas sp. nov., isolated from ocean surface sediments.</title>
        <authorList>
            <person name="He W."/>
            <person name="Wang L."/>
            <person name="Zhang D.-F."/>
        </authorList>
    </citation>
    <scope>NUCLEOTIDE SEQUENCE [LARGE SCALE GENOMIC DNA]</scope>
    <source>
        <strain evidence="1 2">WL0024</strain>
    </source>
</reference>
<dbReference type="RefSeq" id="WP_263334767.1">
    <property type="nucleotide sequence ID" value="NZ_JAOVQO010000006.1"/>
</dbReference>
<name>A0ABT2X2E3_9RHOB</name>